<protein>
    <submittedName>
        <fullName evidence="2">Uncharacterized protein</fullName>
    </submittedName>
</protein>
<dbReference type="OrthoDB" id="5117630at2"/>
<sequence length="201" mass="21338">MTAHALIYIVIGFALVLAAAPYGFARTETARRKAVDRLARRIDLAVPTSPIEDERIGARLAVRERSIAVSGGIGLIAAVLAALFLPGFHQNDFSHLGIFIISLTGVGVGAGLNALRTTRELPDDVPRIARLSTPTMSDYLLGIEYRGAIVIVAVGAVVTAASVALASNPHRHYRRRLWPTPAARATAAATPVTASAERDVR</sequence>
<dbReference type="Proteomes" id="UP000288603">
    <property type="component" value="Unassembled WGS sequence"/>
</dbReference>
<keyword evidence="1" id="KW-0812">Transmembrane</keyword>
<evidence type="ECO:0000313" key="3">
    <source>
        <dbReference type="Proteomes" id="UP000288603"/>
    </source>
</evidence>
<keyword evidence="1" id="KW-0472">Membrane</keyword>
<comment type="caution">
    <text evidence="2">The sequence shown here is derived from an EMBL/GenBank/DDBJ whole genome shotgun (WGS) entry which is preliminary data.</text>
</comment>
<dbReference type="AlphaFoldDB" id="A0A444QEH6"/>
<proteinExistence type="predicted"/>
<accession>A0A444QEH6</accession>
<feature type="transmembrane region" description="Helical" evidence="1">
    <location>
        <begin position="67"/>
        <end position="88"/>
    </location>
</feature>
<gene>
    <name evidence="2" type="ORF">ELQ92_01810</name>
</gene>
<organism evidence="2 3">
    <name type="scientific">Labedella populi</name>
    <dbReference type="NCBI Taxonomy" id="2498850"/>
    <lineage>
        <taxon>Bacteria</taxon>
        <taxon>Bacillati</taxon>
        <taxon>Actinomycetota</taxon>
        <taxon>Actinomycetes</taxon>
        <taxon>Micrococcales</taxon>
        <taxon>Microbacteriaceae</taxon>
        <taxon>Labedella</taxon>
    </lineage>
</organism>
<dbReference type="RefSeq" id="WP_128497245.1">
    <property type="nucleotide sequence ID" value="NZ_RZNC01000001.1"/>
</dbReference>
<reference evidence="2 3" key="1">
    <citation type="submission" date="2018-12" db="EMBL/GenBank/DDBJ databases">
        <authorList>
            <person name="Li F."/>
        </authorList>
    </citation>
    <scope>NUCLEOTIDE SEQUENCE [LARGE SCALE GENOMIC DNA]</scope>
    <source>
        <strain evidence="2 3">8H24J-4-2</strain>
    </source>
</reference>
<keyword evidence="1" id="KW-1133">Transmembrane helix</keyword>
<keyword evidence="3" id="KW-1185">Reference proteome</keyword>
<dbReference type="EMBL" id="RZNC01000001">
    <property type="protein sequence ID" value="RWZ68017.1"/>
    <property type="molecule type" value="Genomic_DNA"/>
</dbReference>
<evidence type="ECO:0000256" key="1">
    <source>
        <dbReference type="SAM" id="Phobius"/>
    </source>
</evidence>
<feature type="transmembrane region" description="Helical" evidence="1">
    <location>
        <begin position="145"/>
        <end position="166"/>
    </location>
</feature>
<feature type="transmembrane region" description="Helical" evidence="1">
    <location>
        <begin position="6"/>
        <end position="25"/>
    </location>
</feature>
<evidence type="ECO:0000313" key="2">
    <source>
        <dbReference type="EMBL" id="RWZ68017.1"/>
    </source>
</evidence>
<name>A0A444QEH6_9MICO</name>